<dbReference type="PANTHER" id="PTHR38030:SF2">
    <property type="entry name" value="PROTOPORPHYRINOGEN IX DEHYDROGENASE [QUINONE]"/>
    <property type="match status" value="1"/>
</dbReference>
<dbReference type="GO" id="GO:0006783">
    <property type="term" value="P:heme biosynthetic process"/>
    <property type="evidence" value="ECO:0007669"/>
    <property type="project" value="TreeGrafter"/>
</dbReference>
<sequence length="152" mass="17400">MKTLIIYESIHHSNTEKIAKVIAGYLNTKLCKAGKVNVNELSEYDLIGFGSGIYFGKHHKDIFNLIDKLPTQKNKKAFIFSTSGVRNGIFQLPYDFDFNRQLRKKLLKKSFDIVGKFSCRGYDTYGILKYIGGISKGRPNEHDLENARNFAR</sequence>
<dbReference type="GO" id="GO:0010181">
    <property type="term" value="F:FMN binding"/>
    <property type="evidence" value="ECO:0007669"/>
    <property type="project" value="TreeGrafter"/>
</dbReference>
<feature type="non-terminal residue" evidence="2">
    <location>
        <position position="152"/>
    </location>
</feature>
<dbReference type="InterPro" id="IPR026816">
    <property type="entry name" value="Flavodoxin_dom"/>
</dbReference>
<evidence type="ECO:0000313" key="2">
    <source>
        <dbReference type="EMBL" id="GAG87745.1"/>
    </source>
</evidence>
<dbReference type="GO" id="GO:0070819">
    <property type="term" value="F:menaquinone-dependent protoporphyrinogen oxidase activity"/>
    <property type="evidence" value="ECO:0007669"/>
    <property type="project" value="TreeGrafter"/>
</dbReference>
<dbReference type="EMBL" id="BART01018248">
    <property type="protein sequence ID" value="GAG87745.1"/>
    <property type="molecule type" value="Genomic_DNA"/>
</dbReference>
<organism evidence="2">
    <name type="scientific">marine sediment metagenome</name>
    <dbReference type="NCBI Taxonomy" id="412755"/>
    <lineage>
        <taxon>unclassified sequences</taxon>
        <taxon>metagenomes</taxon>
        <taxon>ecological metagenomes</taxon>
    </lineage>
</organism>
<accession>X1AY96</accession>
<dbReference type="InterPro" id="IPR029039">
    <property type="entry name" value="Flavoprotein-like_sf"/>
</dbReference>
<dbReference type="Pfam" id="PF12724">
    <property type="entry name" value="Flavodoxin_5"/>
    <property type="match status" value="1"/>
</dbReference>
<reference evidence="2" key="1">
    <citation type="journal article" date="2014" name="Front. Microbiol.">
        <title>High frequency of phylogenetically diverse reductive dehalogenase-homologous genes in deep subseafloor sedimentary metagenomes.</title>
        <authorList>
            <person name="Kawai M."/>
            <person name="Futagami T."/>
            <person name="Toyoda A."/>
            <person name="Takaki Y."/>
            <person name="Nishi S."/>
            <person name="Hori S."/>
            <person name="Arai W."/>
            <person name="Tsubouchi T."/>
            <person name="Morono Y."/>
            <person name="Uchiyama I."/>
            <person name="Ito T."/>
            <person name="Fujiyama A."/>
            <person name="Inagaki F."/>
            <person name="Takami H."/>
        </authorList>
    </citation>
    <scope>NUCLEOTIDE SEQUENCE</scope>
    <source>
        <strain evidence="2">Expedition CK06-06</strain>
    </source>
</reference>
<dbReference type="Gene3D" id="3.40.50.360">
    <property type="match status" value="1"/>
</dbReference>
<evidence type="ECO:0000259" key="1">
    <source>
        <dbReference type="Pfam" id="PF12724"/>
    </source>
</evidence>
<feature type="domain" description="Flavodoxin" evidence="1">
    <location>
        <begin position="4"/>
        <end position="92"/>
    </location>
</feature>
<dbReference type="SUPFAM" id="SSF52218">
    <property type="entry name" value="Flavoproteins"/>
    <property type="match status" value="1"/>
</dbReference>
<protein>
    <recommendedName>
        <fullName evidence="1">Flavodoxin domain-containing protein</fullName>
    </recommendedName>
</protein>
<dbReference type="PANTHER" id="PTHR38030">
    <property type="entry name" value="PROTOPORPHYRINOGEN IX DEHYDROGENASE [MENAQUINONE]"/>
    <property type="match status" value="1"/>
</dbReference>
<dbReference type="InterPro" id="IPR052200">
    <property type="entry name" value="Protoporphyrinogen_IX_DH"/>
</dbReference>
<gene>
    <name evidence="2" type="ORF">S01H4_34482</name>
</gene>
<comment type="caution">
    <text evidence="2">The sequence shown here is derived from an EMBL/GenBank/DDBJ whole genome shotgun (WGS) entry which is preliminary data.</text>
</comment>
<name>X1AY96_9ZZZZ</name>
<dbReference type="AlphaFoldDB" id="X1AY96"/>
<proteinExistence type="predicted"/>